<dbReference type="AlphaFoldDB" id="A0A4D7QHX6"/>
<dbReference type="Pfam" id="PF01522">
    <property type="entry name" value="Polysacc_deac_1"/>
    <property type="match status" value="1"/>
</dbReference>
<evidence type="ECO:0000313" key="7">
    <source>
        <dbReference type="Proteomes" id="UP000298588"/>
    </source>
</evidence>
<dbReference type="KEGG" id="paqt:E8L99_03830"/>
<proteinExistence type="inferred from homology"/>
<dbReference type="CDD" id="cd10979">
    <property type="entry name" value="CE4_PuuE_like"/>
    <property type="match status" value="1"/>
</dbReference>
<evidence type="ECO:0000256" key="2">
    <source>
        <dbReference type="ARBA" id="ARBA00010973"/>
    </source>
</evidence>
<accession>A0A4D7QHX6</accession>
<dbReference type="EMBL" id="CP039865">
    <property type="protein sequence ID" value="QCK84967.1"/>
    <property type="molecule type" value="Genomic_DNA"/>
</dbReference>
<comment type="similarity">
    <text evidence="2">Belongs to the polysaccharide deacetylase family.</text>
</comment>
<reference evidence="6 7" key="1">
    <citation type="submission" date="2019-04" db="EMBL/GenBank/DDBJ databases">
        <title>Phreatobacter aquaticus sp. nov.</title>
        <authorList>
            <person name="Choi A."/>
            <person name="Baek K."/>
        </authorList>
    </citation>
    <scope>NUCLEOTIDE SEQUENCE [LARGE SCALE GENOMIC DNA]</scope>
    <source>
        <strain evidence="6 7">NMCR1094</strain>
    </source>
</reference>
<evidence type="ECO:0000259" key="5">
    <source>
        <dbReference type="Pfam" id="PF01522"/>
    </source>
</evidence>
<sequence>MRPEERLPYCASIDRPKIHLPGGKAVAIWPVINVENWRIENPMPRQVLVAPTGAALQPDIANWAWHEYGMRVGFWRFFEAFERHGIRPTVSINGSVVVDYPRIAGAMRDAGWEFMGHGWHQVPTHRIEDQKAMILKTLETLGAFAGHPIVGWLGPGLTETMETSDHLAAAGIRYIADWVADDLPCRLATAAGPVLTMPYSVEINDVPLIMIQHHQAREFIDRALAQVDRLIAEATSAGPLGGAKVMSFAIHPYITGVPHRIGVIEELLVELSRRPEVVFMQGREIMDWYLASGDPT</sequence>
<organism evidence="6 7">
    <name type="scientific">Phreatobacter aquaticus</name>
    <dbReference type="NCBI Taxonomy" id="2570229"/>
    <lineage>
        <taxon>Bacteria</taxon>
        <taxon>Pseudomonadati</taxon>
        <taxon>Pseudomonadota</taxon>
        <taxon>Alphaproteobacteria</taxon>
        <taxon>Hyphomicrobiales</taxon>
        <taxon>Phreatobacteraceae</taxon>
        <taxon>Phreatobacter</taxon>
    </lineage>
</organism>
<evidence type="ECO:0000256" key="4">
    <source>
        <dbReference type="ARBA" id="ARBA00032976"/>
    </source>
</evidence>
<dbReference type="PANTHER" id="PTHR43123">
    <property type="entry name" value="POLYSACCHARIDE DEACETYLASE-RELATED"/>
    <property type="match status" value="1"/>
</dbReference>
<comment type="function">
    <text evidence="1">Is involved in generating a small heat-stable compound (Nod), an acylated oligomer of N-acetylglucosamine, that stimulates mitosis in various plant protoplasts.</text>
</comment>
<evidence type="ECO:0000313" key="6">
    <source>
        <dbReference type="EMBL" id="QCK84967.1"/>
    </source>
</evidence>
<dbReference type="SUPFAM" id="SSF88713">
    <property type="entry name" value="Glycoside hydrolase/deacetylase"/>
    <property type="match status" value="1"/>
</dbReference>
<name>A0A4D7QHX6_9HYPH</name>
<evidence type="ECO:0000256" key="1">
    <source>
        <dbReference type="ARBA" id="ARBA00003236"/>
    </source>
</evidence>
<dbReference type="PANTHER" id="PTHR43123:SF4">
    <property type="entry name" value="POLYSACCHARIDE DEACETYLASE"/>
    <property type="match status" value="1"/>
</dbReference>
<dbReference type="InterPro" id="IPR011330">
    <property type="entry name" value="Glyco_hydro/deAcase_b/a-brl"/>
</dbReference>
<dbReference type="GO" id="GO:0016810">
    <property type="term" value="F:hydrolase activity, acting on carbon-nitrogen (but not peptide) bonds"/>
    <property type="evidence" value="ECO:0007669"/>
    <property type="project" value="InterPro"/>
</dbReference>
<dbReference type="OrthoDB" id="9787041at2"/>
<dbReference type="Proteomes" id="UP000298588">
    <property type="component" value="Chromosome"/>
</dbReference>
<evidence type="ECO:0000256" key="3">
    <source>
        <dbReference type="ARBA" id="ARBA00020071"/>
    </source>
</evidence>
<dbReference type="GO" id="GO:0005975">
    <property type="term" value="P:carbohydrate metabolic process"/>
    <property type="evidence" value="ECO:0007669"/>
    <property type="project" value="InterPro"/>
</dbReference>
<protein>
    <recommendedName>
        <fullName evidence="3">Chitooligosaccharide deacetylase</fullName>
    </recommendedName>
    <alternativeName>
        <fullName evidence="4">Nodulation protein B</fullName>
    </alternativeName>
</protein>
<dbReference type="Gene3D" id="3.20.20.370">
    <property type="entry name" value="Glycoside hydrolase/deacetylase"/>
    <property type="match status" value="1"/>
</dbReference>
<dbReference type="InterPro" id="IPR002509">
    <property type="entry name" value="NODB_dom"/>
</dbReference>
<gene>
    <name evidence="6" type="ORF">E8L99_03830</name>
</gene>
<keyword evidence="7" id="KW-1185">Reference proteome</keyword>
<dbReference type="RefSeq" id="WP_137098301.1">
    <property type="nucleotide sequence ID" value="NZ_CP039865.1"/>
</dbReference>
<feature type="domain" description="NodB homology" evidence="5">
    <location>
        <begin position="72"/>
        <end position="174"/>
    </location>
</feature>